<evidence type="ECO:0000256" key="5">
    <source>
        <dbReference type="ARBA" id="ARBA00022553"/>
    </source>
</evidence>
<dbReference type="InterPro" id="IPR023298">
    <property type="entry name" value="ATPase_P-typ_TM_dom_sf"/>
</dbReference>
<evidence type="ECO:0000256" key="1">
    <source>
        <dbReference type="ARBA" id="ARBA00004141"/>
    </source>
</evidence>
<evidence type="ECO:0000256" key="14">
    <source>
        <dbReference type="ARBA" id="ARBA00023065"/>
    </source>
</evidence>
<keyword evidence="8 16" id="KW-0547">Nucleotide-binding</keyword>
<feature type="active site" description="4-aspartylphosphate intermediate" evidence="16">
    <location>
        <position position="304"/>
    </location>
</feature>
<keyword evidence="2 16" id="KW-0813">Transport</keyword>
<feature type="transmembrane region" description="Helical" evidence="16">
    <location>
        <begin position="611"/>
        <end position="631"/>
    </location>
</feature>
<comment type="subunit">
    <text evidence="16">The system is composed of three essential subunits: KdpA, KdpB and KdpC.</text>
</comment>
<evidence type="ECO:0000256" key="11">
    <source>
        <dbReference type="ARBA" id="ARBA00022958"/>
    </source>
</evidence>
<sequence>MNQRLKHLFHSKMVVRALVEPFLKLNPKVMIKNPVLFVLETATFVIGLLIVFPHYFHSENQMSFNITVFFILLFTILFANFAEALAEGRGKAHADSLIKTRKELKAKRLSQDGLIQVVAGTELRKGDLVLVEMGDYIPGDGKIVEGIAAIDESSVNGESAVVIREANSEYSAVIGGTIVVSDWIKVEITVDPGHSFLDRMVQMVVGARRQKSPNEIALTTLLTVLTLIFLIVVVTLYPLAAFVGVHLEVSTLIVLLVCLIPTTIGGLLSAIGISGIDRVTRINILAKSGKAVEAAGDINTVILDKTGTITFGNRMACAFYPVAGASQEQLMEAAVLTSLFDDTQEGRSIVDLAKRHHITGDLRAYQGEVISFAAEERMSGLNLNGSFFRKGAVSAICSYVTVRGGHIPEELEEINAFIAREGGTPLAVSKDNYILGLIYLKDTIKPGIRERLQFLQQMGIRTIMCTGDNPLTAATIAKEVGVDTYYAESKPEDKLRIVREEQSEGKLVAMTGDGVNDAPALAQADVGIAMSSGTSVAKEAANMVDLDSDPTKILDVISIGKQLLITRGAVTTFSIANDFSKYFAIIPAMFAGDLPELQVFNIMHLQSPTSAVLSALIFNAIIIPVLIPVALKGVSYKPMSANQLLSRNLVIYGAGGIILPFLGIKIIDFLLHIFFEQL</sequence>
<dbReference type="PANTHER" id="PTHR43743">
    <property type="entry name" value="POTASSIUM-TRANSPORTING ATPASE ATP-BINDING SUBUNIT"/>
    <property type="match status" value="1"/>
</dbReference>
<feature type="transmembrane region" description="Helical" evidence="16">
    <location>
        <begin position="252"/>
        <end position="273"/>
    </location>
</feature>
<dbReference type="PRINTS" id="PR00120">
    <property type="entry name" value="HATPASE"/>
</dbReference>
<dbReference type="Gene3D" id="3.40.50.1000">
    <property type="entry name" value="HAD superfamily/HAD-like"/>
    <property type="match status" value="1"/>
</dbReference>
<feature type="transmembrane region" description="Helical" evidence="16">
    <location>
        <begin position="35"/>
        <end position="56"/>
    </location>
</feature>
<dbReference type="PROSITE" id="PS00154">
    <property type="entry name" value="ATPASE_E1_E2"/>
    <property type="match status" value="1"/>
</dbReference>
<keyword evidence="13 16" id="KW-1133">Transmembrane helix</keyword>
<evidence type="ECO:0000256" key="8">
    <source>
        <dbReference type="ARBA" id="ARBA00022741"/>
    </source>
</evidence>
<keyword evidence="14 16" id="KW-0406">Ion transport</keyword>
<dbReference type="EMBL" id="WTUZ01000010">
    <property type="protein sequence ID" value="MZQ82220.1"/>
    <property type="molecule type" value="Genomic_DNA"/>
</dbReference>
<gene>
    <name evidence="16 18" type="primary">kdpB</name>
    <name evidence="18" type="ORF">GQF01_08705</name>
</gene>
<dbReference type="InterPro" id="IPR023214">
    <property type="entry name" value="HAD_sf"/>
</dbReference>
<comment type="subcellular location">
    <subcellularLocation>
        <location evidence="16">Cell membrane</location>
        <topology evidence="16">Multi-pass membrane protein</topology>
    </subcellularLocation>
    <subcellularLocation>
        <location evidence="1">Membrane</location>
        <topology evidence="1">Multi-pass membrane protein</topology>
    </subcellularLocation>
</comment>
<evidence type="ECO:0000256" key="12">
    <source>
        <dbReference type="ARBA" id="ARBA00022967"/>
    </source>
</evidence>
<dbReference type="InterPro" id="IPR008250">
    <property type="entry name" value="ATPase_P-typ_transduc_dom_A_sf"/>
</dbReference>
<comment type="catalytic activity">
    <reaction evidence="16">
        <text>K(+)(out) + ATP + H2O = K(+)(in) + ADP + phosphate + H(+)</text>
        <dbReference type="Rhea" id="RHEA:16777"/>
        <dbReference type="ChEBI" id="CHEBI:15377"/>
        <dbReference type="ChEBI" id="CHEBI:15378"/>
        <dbReference type="ChEBI" id="CHEBI:29103"/>
        <dbReference type="ChEBI" id="CHEBI:30616"/>
        <dbReference type="ChEBI" id="CHEBI:43474"/>
        <dbReference type="ChEBI" id="CHEBI:456216"/>
        <dbReference type="EC" id="7.2.2.6"/>
    </reaction>
</comment>
<feature type="domain" description="P-type ATPase A" evidence="17">
    <location>
        <begin position="105"/>
        <end position="204"/>
    </location>
</feature>
<dbReference type="NCBIfam" id="TIGR01497">
    <property type="entry name" value="kdpB"/>
    <property type="match status" value="1"/>
</dbReference>
<dbReference type="NCBIfam" id="TIGR01494">
    <property type="entry name" value="ATPase_P-type"/>
    <property type="match status" value="2"/>
</dbReference>
<dbReference type="SUPFAM" id="SSF81653">
    <property type="entry name" value="Calcium ATPase, transduction domain A"/>
    <property type="match status" value="1"/>
</dbReference>
<keyword evidence="6 16" id="KW-0812">Transmembrane</keyword>
<accession>A0A6L8UYX4</accession>
<evidence type="ECO:0000313" key="18">
    <source>
        <dbReference type="EMBL" id="MZQ82220.1"/>
    </source>
</evidence>
<keyword evidence="19" id="KW-1185">Reference proteome</keyword>
<feature type="transmembrane region" description="Helical" evidence="16">
    <location>
        <begin position="62"/>
        <end position="82"/>
    </location>
</feature>
<dbReference type="Gene3D" id="3.40.1110.10">
    <property type="entry name" value="Calcium-transporting ATPase, cytoplasmic domain N"/>
    <property type="match status" value="1"/>
</dbReference>
<feature type="transmembrane region" description="Helical" evidence="16">
    <location>
        <begin position="651"/>
        <end position="675"/>
    </location>
</feature>
<feature type="binding site" evidence="16">
    <location>
        <position position="390"/>
    </location>
    <ligand>
        <name>ATP</name>
        <dbReference type="ChEBI" id="CHEBI:30616"/>
    </ligand>
</feature>
<proteinExistence type="inferred from homology"/>
<dbReference type="InterPro" id="IPR036412">
    <property type="entry name" value="HAD-like_sf"/>
</dbReference>
<dbReference type="PRINTS" id="PR00119">
    <property type="entry name" value="CATATPASE"/>
</dbReference>
<evidence type="ECO:0000256" key="2">
    <source>
        <dbReference type="ARBA" id="ARBA00022448"/>
    </source>
</evidence>
<evidence type="ECO:0000256" key="7">
    <source>
        <dbReference type="ARBA" id="ARBA00022723"/>
    </source>
</evidence>
<comment type="caution">
    <text evidence="18">The sequence shown here is derived from an EMBL/GenBank/DDBJ whole genome shotgun (WGS) entry which is preliminary data.</text>
</comment>
<dbReference type="InterPro" id="IPR023299">
    <property type="entry name" value="ATPase_P-typ_cyto_dom_N"/>
</dbReference>
<keyword evidence="10 16" id="KW-0460">Magnesium</keyword>
<evidence type="ECO:0000256" key="16">
    <source>
        <dbReference type="HAMAP-Rule" id="MF_00285"/>
    </source>
</evidence>
<feature type="binding site" evidence="16">
    <location>
        <position position="345"/>
    </location>
    <ligand>
        <name>ATP</name>
        <dbReference type="ChEBI" id="CHEBI:30616"/>
    </ligand>
</feature>
<keyword evidence="15 16" id="KW-0472">Membrane</keyword>
<dbReference type="EC" id="7.2.2.6" evidence="16"/>
<keyword evidence="5 16" id="KW-0597">Phosphoprotein</keyword>
<evidence type="ECO:0000313" key="19">
    <source>
        <dbReference type="Proteomes" id="UP000481087"/>
    </source>
</evidence>
<dbReference type="SFLD" id="SFLDS00003">
    <property type="entry name" value="Haloacid_Dehalogenase"/>
    <property type="match status" value="1"/>
</dbReference>
<keyword evidence="9 16" id="KW-0067">ATP-binding</keyword>
<keyword evidence="7 16" id="KW-0479">Metal-binding</keyword>
<dbReference type="InterPro" id="IPR001757">
    <property type="entry name" value="P_typ_ATPase"/>
</dbReference>
<keyword evidence="11 16" id="KW-0630">Potassium</keyword>
<dbReference type="Pfam" id="PF00122">
    <property type="entry name" value="E1-E2_ATPase"/>
    <property type="match status" value="1"/>
</dbReference>
<name>A0A6L8UYX4_9BACL</name>
<dbReference type="InterPro" id="IPR059000">
    <property type="entry name" value="ATPase_P-type_domA"/>
</dbReference>
<dbReference type="HAMAP" id="MF_00285">
    <property type="entry name" value="KdpB"/>
    <property type="match status" value="1"/>
</dbReference>
<evidence type="ECO:0000256" key="15">
    <source>
        <dbReference type="ARBA" id="ARBA00023136"/>
    </source>
</evidence>
<dbReference type="SFLD" id="SFLDG00002">
    <property type="entry name" value="C1.7:_P-type_atpase_like"/>
    <property type="match status" value="1"/>
</dbReference>
<evidence type="ECO:0000259" key="17">
    <source>
        <dbReference type="Pfam" id="PF00122"/>
    </source>
</evidence>
<feature type="transmembrane region" description="Helical" evidence="16">
    <location>
        <begin position="216"/>
        <end position="240"/>
    </location>
</feature>
<dbReference type="GO" id="GO:0005524">
    <property type="term" value="F:ATP binding"/>
    <property type="evidence" value="ECO:0007669"/>
    <property type="project" value="UniProtKB-UniRule"/>
</dbReference>
<keyword evidence="4 16" id="KW-0633">Potassium transport</keyword>
<dbReference type="Pfam" id="PF00702">
    <property type="entry name" value="Hydrolase"/>
    <property type="match status" value="1"/>
</dbReference>
<dbReference type="SUPFAM" id="SSF56784">
    <property type="entry name" value="HAD-like"/>
    <property type="match status" value="1"/>
</dbReference>
<protein>
    <recommendedName>
        <fullName evidence="16">Potassium-transporting ATPase ATP-binding subunit</fullName>
        <ecNumber evidence="16">7.2.2.6</ecNumber>
    </recommendedName>
    <alternativeName>
        <fullName evidence="16">ATP phosphohydrolase [potassium-transporting] B chain</fullName>
    </alternativeName>
    <alternativeName>
        <fullName evidence="16">Potassium-binding and translocating subunit B</fullName>
    </alternativeName>
    <alternativeName>
        <fullName evidence="16">Potassium-translocating ATPase B chain</fullName>
    </alternativeName>
</protein>
<comment type="caution">
    <text evidence="16">Lacks conserved residue(s) required for the propagation of feature annotation.</text>
</comment>
<feature type="binding site" evidence="16">
    <location>
        <position position="513"/>
    </location>
    <ligand>
        <name>Mg(2+)</name>
        <dbReference type="ChEBI" id="CHEBI:18420"/>
    </ligand>
</feature>
<evidence type="ECO:0000256" key="4">
    <source>
        <dbReference type="ARBA" id="ARBA00022538"/>
    </source>
</evidence>
<evidence type="ECO:0000256" key="10">
    <source>
        <dbReference type="ARBA" id="ARBA00022842"/>
    </source>
</evidence>
<keyword evidence="12 16" id="KW-1278">Translocase</keyword>
<dbReference type="Gene3D" id="2.70.150.10">
    <property type="entry name" value="Calcium-transporting ATPase, cytoplasmic transduction domain A"/>
    <property type="match status" value="1"/>
</dbReference>
<feature type="binding site" evidence="16">
    <location>
        <position position="341"/>
    </location>
    <ligand>
        <name>ATP</name>
        <dbReference type="ChEBI" id="CHEBI:30616"/>
    </ligand>
</feature>
<evidence type="ECO:0000256" key="13">
    <source>
        <dbReference type="ARBA" id="ARBA00022989"/>
    </source>
</evidence>
<dbReference type="GO" id="GO:0000287">
    <property type="term" value="F:magnesium ion binding"/>
    <property type="evidence" value="ECO:0007669"/>
    <property type="project" value="UniProtKB-UniRule"/>
</dbReference>
<dbReference type="GO" id="GO:0008556">
    <property type="term" value="F:P-type potassium transmembrane transporter activity"/>
    <property type="evidence" value="ECO:0007669"/>
    <property type="project" value="UniProtKB-UniRule"/>
</dbReference>
<dbReference type="AlphaFoldDB" id="A0A6L8UYX4"/>
<keyword evidence="3 16" id="KW-1003">Cell membrane</keyword>
<reference evidence="18 19" key="1">
    <citation type="submission" date="2019-12" db="EMBL/GenBank/DDBJ databases">
        <title>Paenibacillus sp. nov. sp. isolated from soil.</title>
        <authorList>
            <person name="Kim J."/>
            <person name="Jeong S.E."/>
            <person name="Jung H.S."/>
            <person name="Jeon C.O."/>
        </authorList>
    </citation>
    <scope>NUCLEOTIDE SEQUENCE [LARGE SCALE GENOMIC DNA]</scope>
    <source>
        <strain evidence="18 19">5J-6</strain>
    </source>
</reference>
<dbReference type="SUPFAM" id="SSF81665">
    <property type="entry name" value="Calcium ATPase, transmembrane domain M"/>
    <property type="match status" value="1"/>
</dbReference>
<dbReference type="SFLD" id="SFLDF00027">
    <property type="entry name" value="p-type_atpase"/>
    <property type="match status" value="1"/>
</dbReference>
<dbReference type="InterPro" id="IPR018303">
    <property type="entry name" value="ATPase_P-typ_P_site"/>
</dbReference>
<dbReference type="InterPro" id="IPR006391">
    <property type="entry name" value="P-type_ATPase_bsu_IA"/>
</dbReference>
<comment type="similarity">
    <text evidence="16">Belongs to the cation transport ATPase (P-type) (TC 3.A.3) family. Type IA subfamily.</text>
</comment>
<organism evidence="18 19">
    <name type="scientific">Paenibacillus silvestris</name>
    <dbReference type="NCBI Taxonomy" id="2606219"/>
    <lineage>
        <taxon>Bacteria</taxon>
        <taxon>Bacillati</taxon>
        <taxon>Bacillota</taxon>
        <taxon>Bacilli</taxon>
        <taxon>Bacillales</taxon>
        <taxon>Paenibacillaceae</taxon>
        <taxon>Paenibacillus</taxon>
    </lineage>
</organism>
<dbReference type="InterPro" id="IPR044492">
    <property type="entry name" value="P_typ_ATPase_HD_dom"/>
</dbReference>
<comment type="function">
    <text evidence="16">Part of the high-affinity ATP-driven potassium transport (or Kdp) system, which catalyzes the hydrolysis of ATP coupled with the electrogenic transport of potassium into the cytoplasm. This subunit is responsible for energy coupling to the transport system and for the release of the potassium ions to the cytoplasm.</text>
</comment>
<evidence type="ECO:0000256" key="6">
    <source>
        <dbReference type="ARBA" id="ARBA00022692"/>
    </source>
</evidence>
<dbReference type="GO" id="GO:0005886">
    <property type="term" value="C:plasma membrane"/>
    <property type="evidence" value="ECO:0007669"/>
    <property type="project" value="UniProtKB-SubCell"/>
</dbReference>
<dbReference type="RefSeq" id="WP_161406383.1">
    <property type="nucleotide sequence ID" value="NZ_WTUZ01000010.1"/>
</dbReference>
<feature type="binding site" evidence="16">
    <location>
        <position position="517"/>
    </location>
    <ligand>
        <name>Mg(2+)</name>
        <dbReference type="ChEBI" id="CHEBI:18420"/>
    </ligand>
</feature>
<evidence type="ECO:0000256" key="3">
    <source>
        <dbReference type="ARBA" id="ARBA00022475"/>
    </source>
</evidence>
<dbReference type="PANTHER" id="PTHR43743:SF1">
    <property type="entry name" value="POTASSIUM-TRANSPORTING ATPASE ATP-BINDING SUBUNIT"/>
    <property type="match status" value="1"/>
</dbReference>
<evidence type="ECO:0000256" key="9">
    <source>
        <dbReference type="ARBA" id="ARBA00022840"/>
    </source>
</evidence>
<dbReference type="GO" id="GO:0016887">
    <property type="term" value="F:ATP hydrolysis activity"/>
    <property type="evidence" value="ECO:0007669"/>
    <property type="project" value="InterPro"/>
</dbReference>
<dbReference type="Proteomes" id="UP000481087">
    <property type="component" value="Unassembled WGS sequence"/>
</dbReference>